<accession>A0A7S2WDW5</accession>
<keyword evidence="2" id="KW-0804">Transcription</keyword>
<proteinExistence type="predicted"/>
<name>A0A7S2WDW5_9STRA</name>
<keyword evidence="3 4" id="KW-0539">Nucleus</keyword>
<evidence type="ECO:0000256" key="4">
    <source>
        <dbReference type="PROSITE-ProRule" id="PRU00376"/>
    </source>
</evidence>
<evidence type="ECO:0000259" key="6">
    <source>
        <dbReference type="PROSITE" id="PS51037"/>
    </source>
</evidence>
<organism evidence="7">
    <name type="scientific">Mucochytrium quahogii</name>
    <dbReference type="NCBI Taxonomy" id="96639"/>
    <lineage>
        <taxon>Eukaryota</taxon>
        <taxon>Sar</taxon>
        <taxon>Stramenopiles</taxon>
        <taxon>Bigyra</taxon>
        <taxon>Labyrinthulomycetes</taxon>
        <taxon>Thraustochytrida</taxon>
        <taxon>Thraustochytriidae</taxon>
        <taxon>Mucochytrium</taxon>
    </lineage>
</organism>
<feature type="region of interest" description="Disordered" evidence="5">
    <location>
        <begin position="217"/>
        <end position="242"/>
    </location>
</feature>
<dbReference type="PANTHER" id="PTHR47573:SF1">
    <property type="entry name" value="PROTEIN AF-9 HOMOLOG"/>
    <property type="match status" value="1"/>
</dbReference>
<evidence type="ECO:0000256" key="1">
    <source>
        <dbReference type="ARBA" id="ARBA00023015"/>
    </source>
</evidence>
<comment type="subcellular location">
    <subcellularLocation>
        <location evidence="4">Nucleus</location>
    </subcellularLocation>
</comment>
<evidence type="ECO:0000256" key="2">
    <source>
        <dbReference type="ARBA" id="ARBA00023163"/>
    </source>
</evidence>
<dbReference type="Pfam" id="PF03366">
    <property type="entry name" value="YEATS"/>
    <property type="match status" value="1"/>
</dbReference>
<dbReference type="PANTHER" id="PTHR47573">
    <property type="entry name" value="PROTEIN AF-9 HOMOLOG"/>
    <property type="match status" value="1"/>
</dbReference>
<feature type="domain" description="YEATS" evidence="6">
    <location>
        <begin position="1"/>
        <end position="146"/>
    </location>
</feature>
<sequence length="242" mass="26454">MTGAEVICRPIAFGSIAFYLGKQATEGNSHKWSIYVRGLEDEDLSYFVQKVVFTLHPSCQIPVVVCDHPPYVVTQTGWGEFDCKISIFFRDTAESSVDIIHSLKLYPAGGSANNLSLLKKPVVNESYEEILFVDPEESFKKGLLGYKLAPKGERIPVSPSELRPYFSTFSEVNSMQALVAAQNYVSQEITKTAQEYAAIEDEINRLQKAASAAAGVVGGSAPSSTEVPPLMSGQPPVKKNRV</sequence>
<dbReference type="InterPro" id="IPR038704">
    <property type="entry name" value="YEAST_sf"/>
</dbReference>
<evidence type="ECO:0000256" key="5">
    <source>
        <dbReference type="SAM" id="MobiDB-lite"/>
    </source>
</evidence>
<dbReference type="AlphaFoldDB" id="A0A7S2WDW5"/>
<keyword evidence="1" id="KW-0805">Transcription regulation</keyword>
<dbReference type="InterPro" id="IPR055129">
    <property type="entry name" value="YEATS_dom"/>
</dbReference>
<dbReference type="EMBL" id="HBHK01012140">
    <property type="protein sequence ID" value="CAD9682355.1"/>
    <property type="molecule type" value="Transcribed_RNA"/>
</dbReference>
<gene>
    <name evidence="7" type="ORF">QSP1433_LOCUS7664</name>
</gene>
<reference evidence="7" key="1">
    <citation type="submission" date="2021-01" db="EMBL/GenBank/DDBJ databases">
        <authorList>
            <person name="Corre E."/>
            <person name="Pelletier E."/>
            <person name="Niang G."/>
            <person name="Scheremetjew M."/>
            <person name="Finn R."/>
            <person name="Kale V."/>
            <person name="Holt S."/>
            <person name="Cochrane G."/>
            <person name="Meng A."/>
            <person name="Brown T."/>
            <person name="Cohen L."/>
        </authorList>
    </citation>
    <scope>NUCLEOTIDE SEQUENCE</scope>
    <source>
        <strain evidence="7">NY070348D</strain>
    </source>
</reference>
<protein>
    <recommendedName>
        <fullName evidence="6">YEATS domain-containing protein</fullName>
    </recommendedName>
</protein>
<dbReference type="Gene3D" id="2.60.40.1970">
    <property type="entry name" value="YEATS domain"/>
    <property type="match status" value="1"/>
</dbReference>
<dbReference type="CDD" id="cd16910">
    <property type="entry name" value="YEATS_TFIID14_like"/>
    <property type="match status" value="1"/>
</dbReference>
<dbReference type="PROSITE" id="PS51037">
    <property type="entry name" value="YEATS"/>
    <property type="match status" value="1"/>
</dbReference>
<dbReference type="GO" id="GO:0006355">
    <property type="term" value="P:regulation of DNA-templated transcription"/>
    <property type="evidence" value="ECO:0007669"/>
    <property type="project" value="InterPro"/>
</dbReference>
<dbReference type="GO" id="GO:0005634">
    <property type="term" value="C:nucleus"/>
    <property type="evidence" value="ECO:0007669"/>
    <property type="project" value="UniProtKB-SubCell"/>
</dbReference>
<dbReference type="InterPro" id="IPR005033">
    <property type="entry name" value="YEATS"/>
</dbReference>
<evidence type="ECO:0000256" key="3">
    <source>
        <dbReference type="ARBA" id="ARBA00023242"/>
    </source>
</evidence>
<evidence type="ECO:0000313" key="7">
    <source>
        <dbReference type="EMBL" id="CAD9682355.1"/>
    </source>
</evidence>